<feature type="region of interest" description="Disordered" evidence="2">
    <location>
        <begin position="767"/>
        <end position="788"/>
    </location>
</feature>
<evidence type="ECO:0000313" key="3">
    <source>
        <dbReference type="EMBL" id="MDX4955914.1"/>
    </source>
</evidence>
<reference evidence="3" key="1">
    <citation type="submission" date="2023-11" db="EMBL/GenBank/DDBJ databases">
        <title>Identification and selenium tolerance of Delftia acidovorans R3-25.</title>
        <authorList>
            <person name="Zhang S."/>
            <person name="Liu Y."/>
            <person name="Guo Y."/>
        </authorList>
    </citation>
    <scope>NUCLEOTIDE SEQUENCE</scope>
    <source>
        <strain evidence="3">R3-25</strain>
    </source>
</reference>
<keyword evidence="1" id="KW-0175">Coiled coil</keyword>
<organism evidence="3 4">
    <name type="scientific">Delftia acidovorans</name>
    <name type="common">Pseudomonas acidovorans</name>
    <name type="synonym">Comamonas acidovorans</name>
    <dbReference type="NCBI Taxonomy" id="80866"/>
    <lineage>
        <taxon>Bacteria</taxon>
        <taxon>Pseudomonadati</taxon>
        <taxon>Pseudomonadota</taxon>
        <taxon>Betaproteobacteria</taxon>
        <taxon>Burkholderiales</taxon>
        <taxon>Comamonadaceae</taxon>
        <taxon>Delftia</taxon>
    </lineage>
</organism>
<protein>
    <submittedName>
        <fullName evidence="3">Uncharacterized protein</fullName>
    </submittedName>
</protein>
<accession>A0AAJ2R587</accession>
<dbReference type="Proteomes" id="UP001287445">
    <property type="component" value="Unassembled WGS sequence"/>
</dbReference>
<dbReference type="AlphaFoldDB" id="A0AAJ2R587"/>
<dbReference type="EMBL" id="JAWWMZ010000009">
    <property type="protein sequence ID" value="MDX4955914.1"/>
    <property type="molecule type" value="Genomic_DNA"/>
</dbReference>
<evidence type="ECO:0000313" key="4">
    <source>
        <dbReference type="Proteomes" id="UP001287445"/>
    </source>
</evidence>
<comment type="caution">
    <text evidence="3">The sequence shown here is derived from an EMBL/GenBank/DDBJ whole genome shotgun (WGS) entry which is preliminary data.</text>
</comment>
<proteinExistence type="predicted"/>
<dbReference type="RefSeq" id="WP_319075335.1">
    <property type="nucleotide sequence ID" value="NZ_JAWWMZ010000009.1"/>
</dbReference>
<feature type="coiled-coil region" evidence="1">
    <location>
        <begin position="176"/>
        <end position="203"/>
    </location>
</feature>
<gene>
    <name evidence="3" type="ORF">SGN30_21055</name>
</gene>
<feature type="compositionally biased region" description="Basic and acidic residues" evidence="2">
    <location>
        <begin position="768"/>
        <end position="778"/>
    </location>
</feature>
<evidence type="ECO:0000256" key="2">
    <source>
        <dbReference type="SAM" id="MobiDB-lite"/>
    </source>
</evidence>
<sequence length="788" mass="84313">MTAITTAARLLREAAAELKNAHTLGGDWGNEHEALDAYNEHMATATTLERMARQCLTQIEEPAQHTRIVLDDRWKARMLDGRAPERDEMGLGDHPELPRLDEGMMPRSFFAALGLELTHSMAEDQLDGDALEAMSEAVNWTGWTPTPPPGDGWKLVSIFDTEDGPAAWWLRELPEAEDGTTTIRNLQAEVEKLTARIARAGAAPAAVSPQADLDADLGRTVDQRDTAEGWADGLAGLIGKYFGRDIGEHSSAHCPWQEAKDIIEEAEPYHPAAVTGPAWGEQQVHALAIHMAASAPPSHKPRDYDADMAWAHSALGFIAGHAPAAPALEAPAHQCSNSWFTTLPEGRQAVLRDDKWMLASAAYEAGRESRSALEAPADPAGDEEAAFTKWFQGEQGKPYQGMWEFARAAWLARATPASTVAAALIRLDAIYREEADCDEPPRRPDWLATALHLAAAAPQAPEARVDDLAALVKRLVQALRKAAPNHVLPAQALDYLKRQGLQGSPLRAADAAPQAPAAPSGLPSGWVPCILTHDGQHPEEVAYGPQIMMDRLKKWLGRYFELLAQKVLAEPVQAEMLAALQAVAMDVVHVGAGENTISDAARAKVEAVLEQIGAPWPGPAASLAEPVAGNWVAASDVDRLVRELDVALHGESDAAPQASLCDIVGLAKAAADKLGRPVLAAPAAPAVDAPIVWPKARDVGRIGDMSPSAHLRIGLDSDNDVYASIWDERGGGSIEFCTPGAGGGKSSRTRMALLAVMVAMEADNAADPGRDWWAERNHSAQAAAKVSP</sequence>
<evidence type="ECO:0000256" key="1">
    <source>
        <dbReference type="SAM" id="Coils"/>
    </source>
</evidence>
<name>A0AAJ2R587_DELAC</name>